<keyword evidence="2" id="KW-1185">Reference proteome</keyword>
<dbReference type="EMBL" id="JACRUM010000001">
    <property type="protein sequence ID" value="MBC5862526.1"/>
    <property type="molecule type" value="Genomic_DNA"/>
</dbReference>
<evidence type="ECO:0000313" key="1">
    <source>
        <dbReference type="EMBL" id="MBC5862526.1"/>
    </source>
</evidence>
<proteinExistence type="predicted"/>
<organism evidence="1 2">
    <name type="scientific">Flavobacterium turcicum</name>
    <dbReference type="NCBI Taxonomy" id="2764718"/>
    <lineage>
        <taxon>Bacteria</taxon>
        <taxon>Pseudomonadati</taxon>
        <taxon>Bacteroidota</taxon>
        <taxon>Flavobacteriia</taxon>
        <taxon>Flavobacteriales</taxon>
        <taxon>Flavobacteriaceae</taxon>
        <taxon>Flavobacterium</taxon>
    </lineage>
</organism>
<name>A0ABR7JE51_9FLAO</name>
<dbReference type="RefSeq" id="WP_166133404.1">
    <property type="nucleotide sequence ID" value="NZ_JAAOBY010000001.1"/>
</dbReference>
<accession>A0ABR7JE51</accession>
<dbReference type="Proteomes" id="UP000621670">
    <property type="component" value="Unassembled WGS sequence"/>
</dbReference>
<sequence length="56" mass="6249">MYQLWCCNLNDTLPMAKGVTIPKTGLLQYKELKDGAGIDYFQLDSLFSNRGGHIGL</sequence>
<protein>
    <submittedName>
        <fullName evidence="1">Uncharacterized protein</fullName>
    </submittedName>
</protein>
<gene>
    <name evidence="1" type="ORF">H8R26_03750</name>
</gene>
<reference evidence="1 2" key="1">
    <citation type="submission" date="2020-08" db="EMBL/GenBank/DDBJ databases">
        <title>Description of novel Flavobacterium F-400 isolate.</title>
        <authorList>
            <person name="Saticioglu I."/>
            <person name="Duman M."/>
            <person name="Altun S."/>
        </authorList>
    </citation>
    <scope>NUCLEOTIDE SEQUENCE [LARGE SCALE GENOMIC DNA]</scope>
    <source>
        <strain evidence="1 2">F-400</strain>
    </source>
</reference>
<comment type="caution">
    <text evidence="1">The sequence shown here is derived from an EMBL/GenBank/DDBJ whole genome shotgun (WGS) entry which is preliminary data.</text>
</comment>
<evidence type="ECO:0000313" key="2">
    <source>
        <dbReference type="Proteomes" id="UP000621670"/>
    </source>
</evidence>